<dbReference type="EMBL" id="VRUR01000001">
    <property type="protein sequence ID" value="TXN36897.1"/>
    <property type="molecule type" value="Genomic_DNA"/>
</dbReference>
<evidence type="ECO:0000313" key="1">
    <source>
        <dbReference type="EMBL" id="TXN36897.1"/>
    </source>
</evidence>
<protein>
    <submittedName>
        <fullName evidence="1">DUF3987 domain-containing protein</fullName>
    </submittedName>
</protein>
<reference evidence="1 2" key="1">
    <citation type="submission" date="2019-08" db="EMBL/GenBank/DDBJ databases">
        <title>Professor.</title>
        <authorList>
            <person name="Park J.S."/>
        </authorList>
    </citation>
    <scope>NUCLEOTIDE SEQUENCE [LARGE SCALE GENOMIC DNA]</scope>
    <source>
        <strain evidence="1 2">176CP5-101</strain>
    </source>
</reference>
<name>A0A5C8V5A5_9FLAO</name>
<dbReference type="Proteomes" id="UP000321456">
    <property type="component" value="Unassembled WGS sequence"/>
</dbReference>
<accession>A0A5C8V5A5</accession>
<evidence type="ECO:0000313" key="2">
    <source>
        <dbReference type="Proteomes" id="UP000321456"/>
    </source>
</evidence>
<dbReference type="AlphaFoldDB" id="A0A5C8V5A5"/>
<dbReference type="Pfam" id="PF13148">
    <property type="entry name" value="DUF3987"/>
    <property type="match status" value="1"/>
</dbReference>
<keyword evidence="2" id="KW-1185">Reference proteome</keyword>
<comment type="caution">
    <text evidence="1">The sequence shown here is derived from an EMBL/GenBank/DDBJ whole genome shotgun (WGS) entry which is preliminary data.</text>
</comment>
<gene>
    <name evidence="1" type="ORF">FVB32_01010</name>
</gene>
<dbReference type="InterPro" id="IPR025048">
    <property type="entry name" value="DUF3987"/>
</dbReference>
<organism evidence="1 2">
    <name type="scientific">Flagellimonas hymeniacidonis</name>
    <dbReference type="NCBI Taxonomy" id="2603628"/>
    <lineage>
        <taxon>Bacteria</taxon>
        <taxon>Pseudomonadati</taxon>
        <taxon>Bacteroidota</taxon>
        <taxon>Flavobacteriia</taxon>
        <taxon>Flavobacteriales</taxon>
        <taxon>Flavobacteriaceae</taxon>
        <taxon>Flagellimonas</taxon>
    </lineage>
</organism>
<sequence>MGAKKANRDGLIFQHFDLENFSKTIDNAMIHDVNGFPIDVFPDCIQKLIENARTTVLFNPDYFSAGILSTVATSMGSAYSLNNGSFSVMSILWLTIVGRRGTAKTHPLSKAKEPLENQDSKSYLNYREELKVSKSSTGIDDTRKPTFKKFLLDDFTIEKLVELLSFNERGVMIFQDELLKWVNEFDKYRGKGGDQQAYLKLWNGSIYSVDRKSSDAIRIENPCVNILGGMQTELLKTLATNRTSDGFLDRFLFVIPENPKPRLFTGERLDTALFENYCRIINNILGFEGHEIFVGPKCLDIYKSWQHKKAMEVDNDDLEHAIQSKMETYIWRLALVLETMHQASIASFKKELSEDVLHKTIRLVEYFRIQALKVHDKLATYDPIEKLNAIERELYEKMPVKFKRNDVLRIAEEHHMSNSSLDRFLKRKELFDNRKKDKTLSYGVYKKIYY</sequence>
<dbReference type="RefSeq" id="WP_147740730.1">
    <property type="nucleotide sequence ID" value="NZ_VRUR01000001.1"/>
</dbReference>
<proteinExistence type="predicted"/>